<dbReference type="InterPro" id="IPR011029">
    <property type="entry name" value="DEATH-like_dom_sf"/>
</dbReference>
<dbReference type="CDD" id="cd01670">
    <property type="entry name" value="Death"/>
    <property type="match status" value="1"/>
</dbReference>
<accession>A0A1X7SFU1</accession>
<proteinExistence type="predicted"/>
<dbReference type="AlphaFoldDB" id="A0A1X7SFU1"/>
<organism evidence="1">
    <name type="scientific">Amphimedon queenslandica</name>
    <name type="common">Sponge</name>
    <dbReference type="NCBI Taxonomy" id="400682"/>
    <lineage>
        <taxon>Eukaryota</taxon>
        <taxon>Metazoa</taxon>
        <taxon>Porifera</taxon>
        <taxon>Demospongiae</taxon>
        <taxon>Heteroscleromorpha</taxon>
        <taxon>Haplosclerida</taxon>
        <taxon>Niphatidae</taxon>
        <taxon>Amphimedon</taxon>
    </lineage>
</organism>
<evidence type="ECO:0000313" key="1">
    <source>
        <dbReference type="EnsemblMetazoa" id="Aqu2.1.00946_001"/>
    </source>
</evidence>
<dbReference type="SUPFAM" id="SSF47986">
    <property type="entry name" value="DEATH domain"/>
    <property type="match status" value="1"/>
</dbReference>
<dbReference type="Gene3D" id="1.10.533.10">
    <property type="entry name" value="Death Domain, Fas"/>
    <property type="match status" value="1"/>
</dbReference>
<evidence type="ECO:0008006" key="2">
    <source>
        <dbReference type="Google" id="ProtNLM"/>
    </source>
</evidence>
<dbReference type="InParanoid" id="A0A1X7SFU1"/>
<reference evidence="1" key="1">
    <citation type="submission" date="2017-05" db="UniProtKB">
        <authorList>
            <consortium name="EnsemblMetazoa"/>
        </authorList>
    </citation>
    <scope>IDENTIFICATION</scope>
</reference>
<dbReference type="OrthoDB" id="676979at2759"/>
<sequence length="113" mass="13218">MAIPFVKESKRHQPLEIHDLGGIVDLLKKHGFSSHRYYDLGLYLGLHFYTLHDIQNKYYGDVDRCLRECLIAWLLQRDSVMRRGGPTYDALIQALRRMRENAVADGIERDSKE</sequence>
<protein>
    <recommendedName>
        <fullName evidence="2">Death domain-containing protein</fullName>
    </recommendedName>
</protein>
<dbReference type="EnsemblMetazoa" id="Aqu2.1.00946_001">
    <property type="protein sequence ID" value="Aqu2.1.00946_001"/>
    <property type="gene ID" value="Aqu2.1.00946"/>
</dbReference>
<name>A0A1X7SFU1_AMPQE</name>